<dbReference type="Gene3D" id="1.10.3090.10">
    <property type="entry name" value="cca-adding enzyme, domain 2"/>
    <property type="match status" value="1"/>
</dbReference>
<dbReference type="GO" id="GO:0005524">
    <property type="term" value="F:ATP binding"/>
    <property type="evidence" value="ECO:0007669"/>
    <property type="project" value="UniProtKB-KW"/>
</dbReference>
<organism evidence="14 15">
    <name type="scientific">Kushneria sinocarnis</name>
    <dbReference type="NCBI Taxonomy" id="595502"/>
    <lineage>
        <taxon>Bacteria</taxon>
        <taxon>Pseudomonadati</taxon>
        <taxon>Pseudomonadota</taxon>
        <taxon>Gammaproteobacteria</taxon>
        <taxon>Oceanospirillales</taxon>
        <taxon>Halomonadaceae</taxon>
        <taxon>Kushneria</taxon>
    </lineage>
</organism>
<dbReference type="AlphaFoldDB" id="A0A420WZ76"/>
<dbReference type="EMBL" id="RBIN01000002">
    <property type="protein sequence ID" value="RKR06592.1"/>
    <property type="molecule type" value="Genomic_DNA"/>
</dbReference>
<evidence type="ECO:0000313" key="15">
    <source>
        <dbReference type="Proteomes" id="UP000281975"/>
    </source>
</evidence>
<dbReference type="PANTHER" id="PTHR47545:SF1">
    <property type="entry name" value="MULTIFUNCTIONAL CCA PROTEIN"/>
    <property type="match status" value="1"/>
</dbReference>
<dbReference type="GO" id="GO:0046872">
    <property type="term" value="F:metal ion binding"/>
    <property type="evidence" value="ECO:0007669"/>
    <property type="project" value="UniProtKB-KW"/>
</dbReference>
<dbReference type="Proteomes" id="UP000281975">
    <property type="component" value="Unassembled WGS sequence"/>
</dbReference>
<dbReference type="Pfam" id="PF01743">
    <property type="entry name" value="PolyA_pol"/>
    <property type="match status" value="1"/>
</dbReference>
<evidence type="ECO:0000256" key="9">
    <source>
        <dbReference type="ARBA" id="ARBA00022842"/>
    </source>
</evidence>
<dbReference type="RefSeq" id="WP_281272324.1">
    <property type="nucleotide sequence ID" value="NZ_RBIN01000002.1"/>
</dbReference>
<keyword evidence="3" id="KW-0819">tRNA processing</keyword>
<name>A0A420WZ76_9GAMM</name>
<comment type="caution">
    <text evidence="14">The sequence shown here is derived from an EMBL/GenBank/DDBJ whole genome shotgun (WGS) entry which is preliminary data.</text>
</comment>
<evidence type="ECO:0000313" key="14">
    <source>
        <dbReference type="EMBL" id="RKR06592.1"/>
    </source>
</evidence>
<dbReference type="PIRSF" id="PIRSF000813">
    <property type="entry name" value="CCA_bact"/>
    <property type="match status" value="1"/>
</dbReference>
<feature type="domain" description="tRNA nucleotidyltransferase/poly(A) polymerase RNA and SrmB- binding" evidence="13">
    <location>
        <begin position="165"/>
        <end position="228"/>
    </location>
</feature>
<evidence type="ECO:0000256" key="8">
    <source>
        <dbReference type="ARBA" id="ARBA00022840"/>
    </source>
</evidence>
<keyword evidence="2 11" id="KW-0808">Transferase</keyword>
<keyword evidence="15" id="KW-1185">Reference proteome</keyword>
<dbReference type="InterPro" id="IPR002646">
    <property type="entry name" value="PolA_pol_head_dom"/>
</dbReference>
<dbReference type="InterPro" id="IPR032828">
    <property type="entry name" value="PolyA_RNA-bd"/>
</dbReference>
<keyword evidence="4" id="KW-0548">Nucleotidyltransferase</keyword>
<dbReference type="SUPFAM" id="SSF81891">
    <property type="entry name" value="Poly A polymerase C-terminal region-like"/>
    <property type="match status" value="1"/>
</dbReference>
<dbReference type="InterPro" id="IPR050124">
    <property type="entry name" value="tRNA_CCA-adding_enzyme"/>
</dbReference>
<gene>
    <name evidence="14" type="ORF">C7446_0573</name>
</gene>
<evidence type="ECO:0000256" key="5">
    <source>
        <dbReference type="ARBA" id="ARBA00022723"/>
    </source>
</evidence>
<dbReference type="InterPro" id="IPR043519">
    <property type="entry name" value="NT_sf"/>
</dbReference>
<dbReference type="GO" id="GO:0004810">
    <property type="term" value="F:CCA tRNA nucleotidyltransferase activity"/>
    <property type="evidence" value="ECO:0007669"/>
    <property type="project" value="InterPro"/>
</dbReference>
<keyword evidence="7" id="KW-0692">RNA repair</keyword>
<evidence type="ECO:0000259" key="12">
    <source>
        <dbReference type="Pfam" id="PF01743"/>
    </source>
</evidence>
<evidence type="ECO:0000256" key="7">
    <source>
        <dbReference type="ARBA" id="ARBA00022800"/>
    </source>
</evidence>
<dbReference type="InterPro" id="IPR012006">
    <property type="entry name" value="CCA_bact"/>
</dbReference>
<feature type="domain" description="Poly A polymerase head" evidence="12">
    <location>
        <begin position="19"/>
        <end position="138"/>
    </location>
</feature>
<keyword evidence="5" id="KW-0479">Metal-binding</keyword>
<dbReference type="CDD" id="cd05398">
    <property type="entry name" value="NT_ClassII-CCAase"/>
    <property type="match status" value="1"/>
</dbReference>
<dbReference type="GO" id="GO:0001680">
    <property type="term" value="P:tRNA 3'-terminal CCA addition"/>
    <property type="evidence" value="ECO:0007669"/>
    <property type="project" value="InterPro"/>
</dbReference>
<proteinExistence type="inferred from homology"/>
<reference evidence="14 15" key="1">
    <citation type="submission" date="2018-10" db="EMBL/GenBank/DDBJ databases">
        <title>Genomic Encyclopedia of Type Strains, Phase IV (KMG-IV): sequencing the most valuable type-strain genomes for metagenomic binning, comparative biology and taxonomic classification.</title>
        <authorList>
            <person name="Goeker M."/>
        </authorList>
    </citation>
    <scope>NUCLEOTIDE SEQUENCE [LARGE SCALE GENOMIC DNA]</scope>
    <source>
        <strain evidence="14 15">DSM 23229</strain>
    </source>
</reference>
<evidence type="ECO:0000256" key="4">
    <source>
        <dbReference type="ARBA" id="ARBA00022695"/>
    </source>
</evidence>
<dbReference type="Gene3D" id="3.30.460.10">
    <property type="entry name" value="Beta Polymerase, domain 2"/>
    <property type="match status" value="1"/>
</dbReference>
<evidence type="ECO:0000256" key="10">
    <source>
        <dbReference type="ARBA" id="ARBA00022884"/>
    </source>
</evidence>
<sequence>MSCPPLDDRPDPATHGLEMYCVGGAVRDARLGIDSVDRDWVVVGATVERMLARGFRQVGRDFPVFLHPESHEEYALARTERKSGRGYTGFEVHADPGVTLEEDLRRRDLTLNAMACSVQGELIDPFGGAADCDAGCLRHVSEAFVEDPLRVLRTARFLARFAPRGFFIAEATRALMLSMVARGEMRDLVAERVWQETARALAEASPEAYFMALHECGALSELMPALADHETLAIGRLAAGAPPADAMQRFALFTSVLEEATLETLCEALRVPNGWREEAVLLVRSLAWLERAEAFTPEAVGSWLQAIDGWRRPERVSRVLDTLALLWPEVDRASLEQAHAAGLAVSPQTLMAEGYRGGELGRMIGQRRREALAAALGAGPQ</sequence>
<dbReference type="Pfam" id="PF12627">
    <property type="entry name" value="PolyA_pol_RNAbd"/>
    <property type="match status" value="1"/>
</dbReference>
<keyword evidence="10 11" id="KW-0694">RNA-binding</keyword>
<keyword evidence="6" id="KW-0547">Nucleotide-binding</keyword>
<dbReference type="GO" id="GO:0042245">
    <property type="term" value="P:RNA repair"/>
    <property type="evidence" value="ECO:0007669"/>
    <property type="project" value="UniProtKB-KW"/>
</dbReference>
<evidence type="ECO:0000256" key="2">
    <source>
        <dbReference type="ARBA" id="ARBA00022679"/>
    </source>
</evidence>
<accession>A0A420WZ76</accession>
<dbReference type="SUPFAM" id="SSF81301">
    <property type="entry name" value="Nucleotidyltransferase"/>
    <property type="match status" value="1"/>
</dbReference>
<evidence type="ECO:0000256" key="1">
    <source>
        <dbReference type="ARBA" id="ARBA00001946"/>
    </source>
</evidence>
<dbReference type="PANTHER" id="PTHR47545">
    <property type="entry name" value="MULTIFUNCTIONAL CCA PROTEIN"/>
    <property type="match status" value="1"/>
</dbReference>
<evidence type="ECO:0000256" key="3">
    <source>
        <dbReference type="ARBA" id="ARBA00022694"/>
    </source>
</evidence>
<keyword evidence="9" id="KW-0460">Magnesium</keyword>
<protein>
    <submittedName>
        <fullName evidence="14">tRNA nucleotidyltransferase (CCA-adding enzyme)</fullName>
    </submittedName>
</protein>
<keyword evidence="8" id="KW-0067">ATP-binding</keyword>
<comment type="similarity">
    <text evidence="11">Belongs to the tRNA nucleotidyltransferase/poly(A) polymerase family.</text>
</comment>
<evidence type="ECO:0000259" key="13">
    <source>
        <dbReference type="Pfam" id="PF12627"/>
    </source>
</evidence>
<evidence type="ECO:0000256" key="6">
    <source>
        <dbReference type="ARBA" id="ARBA00022741"/>
    </source>
</evidence>
<dbReference type="GO" id="GO:0003723">
    <property type="term" value="F:RNA binding"/>
    <property type="evidence" value="ECO:0007669"/>
    <property type="project" value="UniProtKB-KW"/>
</dbReference>
<evidence type="ECO:0000256" key="11">
    <source>
        <dbReference type="RuleBase" id="RU003953"/>
    </source>
</evidence>
<comment type="cofactor">
    <cofactor evidence="1">
        <name>Mg(2+)</name>
        <dbReference type="ChEBI" id="CHEBI:18420"/>
    </cofactor>
</comment>